<comment type="caution">
    <text evidence="1">The sequence shown here is derived from an EMBL/GenBank/DDBJ whole genome shotgun (WGS) entry which is preliminary data.</text>
</comment>
<accession>A0ABX0WD55</accession>
<sequence length="200" mass="22332">MQFTIEFQAEHLARAMEAVRLEIATPQQMLGSLGESLLRVNQERHDQGLAPDGTKWKELSPTTIGTAVWNAQDDSFRERRQMSLATAKKVQEKKRRILYANGDMLGSFNYQVQGAELKLGFSDQKAVWHHFGTGTFGPKGAAYTITPKKAKALAFGGLFRKRVTHPGIPARQLVGFPSSDQRLVSDVIEDHLTAVLNRVR</sequence>
<dbReference type="Pfam" id="PF05069">
    <property type="entry name" value="Phage_tail_S"/>
    <property type="match status" value="1"/>
</dbReference>
<organism evidence="1 2">
    <name type="scientific">Rhodocyclus gracilis</name>
    <dbReference type="NCBI Taxonomy" id="2929842"/>
    <lineage>
        <taxon>Bacteria</taxon>
        <taxon>Pseudomonadati</taxon>
        <taxon>Pseudomonadota</taxon>
        <taxon>Betaproteobacteria</taxon>
        <taxon>Rhodocyclales</taxon>
        <taxon>Rhodocyclaceae</taxon>
        <taxon>Rhodocyclus</taxon>
    </lineage>
</organism>
<protein>
    <submittedName>
        <fullName evidence="1">Phage tail protein</fullName>
    </submittedName>
</protein>
<keyword evidence="2" id="KW-1185">Reference proteome</keyword>
<gene>
    <name evidence="1" type="ORF">HCX48_00325</name>
</gene>
<evidence type="ECO:0000313" key="2">
    <source>
        <dbReference type="Proteomes" id="UP000720344"/>
    </source>
</evidence>
<dbReference type="EMBL" id="JAATWB010000001">
    <property type="protein sequence ID" value="NJA87674.1"/>
    <property type="molecule type" value="Genomic_DNA"/>
</dbReference>
<reference evidence="2" key="1">
    <citation type="submission" date="2020-03" db="EMBL/GenBank/DDBJ databases">
        <title>Whole-genome sequence of the purple nonsulfur bacterium Rhodocyclus tenuis DSM112.</title>
        <authorList>
            <person name="Kyndt J.A."/>
            <person name="Meyer T.E."/>
        </authorList>
    </citation>
    <scope>NUCLEOTIDE SEQUENCE [LARGE SCALE GENOMIC DNA]</scope>
    <source>
        <strain evidence="2">DSM 112</strain>
    </source>
</reference>
<dbReference type="Proteomes" id="UP000720344">
    <property type="component" value="Unassembled WGS sequence"/>
</dbReference>
<proteinExistence type="predicted"/>
<dbReference type="RefSeq" id="WP_153590650.1">
    <property type="nucleotide sequence ID" value="NZ_JAATWB010000001.1"/>
</dbReference>
<name>A0ABX0WD55_9RHOO</name>
<dbReference type="InterPro" id="IPR006522">
    <property type="entry name" value="Phage_virion_morphogenesis"/>
</dbReference>
<evidence type="ECO:0000313" key="1">
    <source>
        <dbReference type="EMBL" id="NJA87674.1"/>
    </source>
</evidence>